<comment type="similarity">
    <text evidence="1 5 6">Belongs to the universal ribosomal protein uL24 family.</text>
</comment>
<feature type="compositionally biased region" description="Basic and acidic residues" evidence="7">
    <location>
        <begin position="18"/>
        <end position="32"/>
    </location>
</feature>
<comment type="subunit">
    <text evidence="5">Part of the 50S ribosomal subunit.</text>
</comment>
<dbReference type="GO" id="GO:0006412">
    <property type="term" value="P:translation"/>
    <property type="evidence" value="ECO:0007669"/>
    <property type="project" value="UniProtKB-UniRule"/>
</dbReference>
<dbReference type="PANTHER" id="PTHR12903">
    <property type="entry name" value="MITOCHONDRIAL RIBOSOMAL PROTEIN L24"/>
    <property type="match status" value="1"/>
</dbReference>
<sequence length="118" mass="13175">MKYSTSSNLDNPNFPPIKKNDKVKVLSGKDKGKEGQVLKVDRTNNKIIVEDINKITKAVKPDQKNPQGGFVVKENFLNASKVMVICPSCKKTTRISHITLPTGKKVRSCKHCSEHIDK</sequence>
<dbReference type="OrthoDB" id="9807419at2"/>
<feature type="domain" description="KOW" evidence="8">
    <location>
        <begin position="16"/>
        <end position="43"/>
    </location>
</feature>
<dbReference type="GO" id="GO:0003735">
    <property type="term" value="F:structural constituent of ribosome"/>
    <property type="evidence" value="ECO:0007669"/>
    <property type="project" value="InterPro"/>
</dbReference>
<dbReference type="InterPro" id="IPR005825">
    <property type="entry name" value="Ribosomal_uL24_CS"/>
</dbReference>
<dbReference type="InterPro" id="IPR003256">
    <property type="entry name" value="Ribosomal_uL24"/>
</dbReference>
<dbReference type="CDD" id="cd06089">
    <property type="entry name" value="KOW_RPL26"/>
    <property type="match status" value="1"/>
</dbReference>
<dbReference type="AlphaFoldDB" id="I0IMU9"/>
<dbReference type="InterPro" id="IPR008991">
    <property type="entry name" value="Translation_prot_SH3-like_sf"/>
</dbReference>
<keyword evidence="3 5" id="KW-0687">Ribonucleoprotein</keyword>
<evidence type="ECO:0000313" key="10">
    <source>
        <dbReference type="Proteomes" id="UP000007382"/>
    </source>
</evidence>
<keyword evidence="5" id="KW-0699">rRNA-binding</keyword>
<dbReference type="InterPro" id="IPR005824">
    <property type="entry name" value="KOW"/>
</dbReference>
<dbReference type="eggNOG" id="COG0198">
    <property type="taxonomic scope" value="Bacteria"/>
</dbReference>
<proteinExistence type="inferred from homology"/>
<keyword evidence="5" id="KW-0694">RNA-binding</keyword>
<dbReference type="GO" id="GO:1990904">
    <property type="term" value="C:ribonucleoprotein complex"/>
    <property type="evidence" value="ECO:0007669"/>
    <property type="project" value="UniProtKB-KW"/>
</dbReference>
<dbReference type="EMBL" id="AP012342">
    <property type="protein sequence ID" value="BAM06598.1"/>
    <property type="molecule type" value="Genomic_DNA"/>
</dbReference>
<dbReference type="Proteomes" id="UP000007382">
    <property type="component" value="Chromosome"/>
</dbReference>
<dbReference type="KEGG" id="lfc:LFE_0894"/>
<dbReference type="PROSITE" id="PS01108">
    <property type="entry name" value="RIBOSOMAL_L24"/>
    <property type="match status" value="1"/>
</dbReference>
<evidence type="ECO:0000313" key="9">
    <source>
        <dbReference type="EMBL" id="BAM06598.1"/>
    </source>
</evidence>
<dbReference type="HAMAP" id="MF_01326_B">
    <property type="entry name" value="Ribosomal_uL24_B"/>
    <property type="match status" value="1"/>
</dbReference>
<reference evidence="10" key="2">
    <citation type="submission" date="2012-03" db="EMBL/GenBank/DDBJ databases">
        <title>The complete genome sequence of the pioneer microbe on fresh volcanic deposit, Leptospirillum ferrooxidans strain C2-3.</title>
        <authorList>
            <person name="Fujimura R."/>
            <person name="Sato Y."/>
            <person name="Nishizawa T."/>
            <person name="Nanba K."/>
            <person name="Oshima K."/>
            <person name="Hattori M."/>
            <person name="Kamijo T."/>
            <person name="Ohta H."/>
        </authorList>
    </citation>
    <scope>NUCLEOTIDE SEQUENCE [LARGE SCALE GENOMIC DNA]</scope>
    <source>
        <strain evidence="10">C2-3</strain>
    </source>
</reference>
<evidence type="ECO:0000256" key="5">
    <source>
        <dbReference type="HAMAP-Rule" id="MF_01326"/>
    </source>
</evidence>
<evidence type="ECO:0000259" key="8">
    <source>
        <dbReference type="SMART" id="SM00739"/>
    </source>
</evidence>
<evidence type="ECO:0000256" key="4">
    <source>
        <dbReference type="ARBA" id="ARBA00035206"/>
    </source>
</evidence>
<evidence type="ECO:0000256" key="6">
    <source>
        <dbReference type="RuleBase" id="RU003477"/>
    </source>
</evidence>
<comment type="function">
    <text evidence="5">One of the proteins that surrounds the polypeptide exit tunnel on the outside of the subunit.</text>
</comment>
<dbReference type="SUPFAM" id="SSF50104">
    <property type="entry name" value="Translation proteins SH3-like domain"/>
    <property type="match status" value="1"/>
</dbReference>
<dbReference type="InterPro" id="IPR041988">
    <property type="entry name" value="Ribosomal_uL24_KOW"/>
</dbReference>
<name>I0IMU9_LEPFC</name>
<accession>I0IMU9</accession>
<dbReference type="STRING" id="1162668.LFE_0894"/>
<dbReference type="InterPro" id="IPR057264">
    <property type="entry name" value="Ribosomal_uL24_C"/>
</dbReference>
<feature type="compositionally biased region" description="Polar residues" evidence="7">
    <location>
        <begin position="1"/>
        <end position="11"/>
    </location>
</feature>
<evidence type="ECO:0000256" key="1">
    <source>
        <dbReference type="ARBA" id="ARBA00010618"/>
    </source>
</evidence>
<dbReference type="Pfam" id="PF00467">
    <property type="entry name" value="KOW"/>
    <property type="match status" value="1"/>
</dbReference>
<dbReference type="NCBIfam" id="TIGR01079">
    <property type="entry name" value="rplX_bact"/>
    <property type="match status" value="1"/>
</dbReference>
<feature type="region of interest" description="Disordered" evidence="7">
    <location>
        <begin position="1"/>
        <end position="32"/>
    </location>
</feature>
<dbReference type="HOGENOM" id="CLU_093315_2_3_0"/>
<protein>
    <recommendedName>
        <fullName evidence="4 5">Large ribosomal subunit protein uL24</fullName>
    </recommendedName>
</protein>
<evidence type="ECO:0000256" key="3">
    <source>
        <dbReference type="ARBA" id="ARBA00023274"/>
    </source>
</evidence>
<dbReference type="SMART" id="SM00739">
    <property type="entry name" value="KOW"/>
    <property type="match status" value="1"/>
</dbReference>
<organism evidence="9 10">
    <name type="scientific">Leptospirillum ferrooxidans (strain C2-3)</name>
    <dbReference type="NCBI Taxonomy" id="1162668"/>
    <lineage>
        <taxon>Bacteria</taxon>
        <taxon>Pseudomonadati</taxon>
        <taxon>Nitrospirota</taxon>
        <taxon>Nitrospiria</taxon>
        <taxon>Nitrospirales</taxon>
        <taxon>Nitrospiraceae</taxon>
        <taxon>Leptospirillum</taxon>
    </lineage>
</organism>
<dbReference type="GO" id="GO:0005840">
    <property type="term" value="C:ribosome"/>
    <property type="evidence" value="ECO:0007669"/>
    <property type="project" value="UniProtKB-KW"/>
</dbReference>
<gene>
    <name evidence="5" type="primary">rplX</name>
    <name evidence="9" type="ordered locus">LFE_0894</name>
</gene>
<evidence type="ECO:0000256" key="2">
    <source>
        <dbReference type="ARBA" id="ARBA00022980"/>
    </source>
</evidence>
<comment type="function">
    <text evidence="5">One of two assembly initiator proteins, it binds directly to the 5'-end of the 23S rRNA, where it nucleates assembly of the 50S subunit.</text>
</comment>
<dbReference type="RefSeq" id="WP_014449089.1">
    <property type="nucleotide sequence ID" value="NC_017094.1"/>
</dbReference>
<keyword evidence="2 5" id="KW-0689">Ribosomal protein</keyword>
<keyword evidence="10" id="KW-1185">Reference proteome</keyword>
<evidence type="ECO:0000256" key="7">
    <source>
        <dbReference type="SAM" id="MobiDB-lite"/>
    </source>
</evidence>
<dbReference type="Pfam" id="PF17136">
    <property type="entry name" value="ribosomal_L24"/>
    <property type="match status" value="1"/>
</dbReference>
<dbReference type="InterPro" id="IPR014722">
    <property type="entry name" value="Rib_uL2_dom2"/>
</dbReference>
<dbReference type="Gene3D" id="2.30.30.30">
    <property type="match status" value="1"/>
</dbReference>
<dbReference type="GO" id="GO:0019843">
    <property type="term" value="F:rRNA binding"/>
    <property type="evidence" value="ECO:0007669"/>
    <property type="project" value="UniProtKB-UniRule"/>
</dbReference>
<reference evidence="9 10" key="1">
    <citation type="journal article" date="2012" name="J. Bacteriol.">
        <title>Complete Genome Sequence of Leptospirillum ferrooxidans Strain C2-3, Isolated from a Fresh Volcanic Ash Deposit on the Island of Miyake, Japan.</title>
        <authorList>
            <person name="Fujimura R."/>
            <person name="Sato Y."/>
            <person name="Nishizawa T."/>
            <person name="Oshima K."/>
            <person name="Kim S.-W."/>
            <person name="Hattori M."/>
            <person name="Kamijo T."/>
            <person name="Ohta H."/>
        </authorList>
    </citation>
    <scope>NUCLEOTIDE SEQUENCE [LARGE SCALE GENOMIC DNA]</scope>
    <source>
        <strain evidence="9 10">C2-3</strain>
    </source>
</reference>